<sequence>MTTPQKDGSDRLAWKAGASRRERGPGKGPERGRIKPAVDVALNGRCFGRKAQEFSIRNLGSELCTLTASPTHHLGMMQGFRCAHPVQPHGTYISNSVGKNSNFAVFGSRSDSSPERRKRSLGVVGLGNPEKLGPMRRQGVCEFAVRIGLLLHAYLTPMVPDFEKAISSIRRSGDTNPAHGMRFQVWTVLESRPVGR</sequence>
<protein>
    <submittedName>
        <fullName evidence="2">Uncharacterized protein</fullName>
    </submittedName>
</protein>
<feature type="region of interest" description="Disordered" evidence="1">
    <location>
        <begin position="1"/>
        <end position="33"/>
    </location>
</feature>
<proteinExistence type="predicted"/>
<name>A0AA40AAF2_9PEZI</name>
<evidence type="ECO:0000313" key="2">
    <source>
        <dbReference type="EMBL" id="KAK0712241.1"/>
    </source>
</evidence>
<dbReference type="EMBL" id="JAUKTV010000016">
    <property type="protein sequence ID" value="KAK0712241.1"/>
    <property type="molecule type" value="Genomic_DNA"/>
</dbReference>
<keyword evidence="3" id="KW-1185">Reference proteome</keyword>
<organism evidence="2 3">
    <name type="scientific">Apiosordaria backusii</name>
    <dbReference type="NCBI Taxonomy" id="314023"/>
    <lineage>
        <taxon>Eukaryota</taxon>
        <taxon>Fungi</taxon>
        <taxon>Dikarya</taxon>
        <taxon>Ascomycota</taxon>
        <taxon>Pezizomycotina</taxon>
        <taxon>Sordariomycetes</taxon>
        <taxon>Sordariomycetidae</taxon>
        <taxon>Sordariales</taxon>
        <taxon>Lasiosphaeriaceae</taxon>
        <taxon>Apiosordaria</taxon>
    </lineage>
</organism>
<dbReference type="Proteomes" id="UP001172159">
    <property type="component" value="Unassembled WGS sequence"/>
</dbReference>
<evidence type="ECO:0000256" key="1">
    <source>
        <dbReference type="SAM" id="MobiDB-lite"/>
    </source>
</evidence>
<feature type="compositionally biased region" description="Basic and acidic residues" evidence="1">
    <location>
        <begin position="7"/>
        <end position="33"/>
    </location>
</feature>
<dbReference type="AlphaFoldDB" id="A0AA40AAF2"/>
<accession>A0AA40AAF2</accession>
<gene>
    <name evidence="2" type="ORF">B0T21DRAFT_396536</name>
</gene>
<comment type="caution">
    <text evidence="2">The sequence shown here is derived from an EMBL/GenBank/DDBJ whole genome shotgun (WGS) entry which is preliminary data.</text>
</comment>
<reference evidence="2" key="1">
    <citation type="submission" date="2023-06" db="EMBL/GenBank/DDBJ databases">
        <title>Genome-scale phylogeny and comparative genomics of the fungal order Sordariales.</title>
        <authorList>
            <consortium name="Lawrence Berkeley National Laboratory"/>
            <person name="Hensen N."/>
            <person name="Bonometti L."/>
            <person name="Westerberg I."/>
            <person name="Brannstrom I.O."/>
            <person name="Guillou S."/>
            <person name="Cros-Aarteil S."/>
            <person name="Calhoun S."/>
            <person name="Haridas S."/>
            <person name="Kuo A."/>
            <person name="Mondo S."/>
            <person name="Pangilinan J."/>
            <person name="Riley R."/>
            <person name="Labutti K."/>
            <person name="Andreopoulos B."/>
            <person name="Lipzen A."/>
            <person name="Chen C."/>
            <person name="Yanf M."/>
            <person name="Daum C."/>
            <person name="Ng V."/>
            <person name="Clum A."/>
            <person name="Steindorff A."/>
            <person name="Ohm R."/>
            <person name="Martin F."/>
            <person name="Silar P."/>
            <person name="Natvig D."/>
            <person name="Lalanne C."/>
            <person name="Gautier V."/>
            <person name="Ament-Velasquez S.L."/>
            <person name="Kruys A."/>
            <person name="Hutchinson M.I."/>
            <person name="Powell A.J."/>
            <person name="Barry K."/>
            <person name="Miller A.N."/>
            <person name="Grigoriev I.V."/>
            <person name="Debuchy R."/>
            <person name="Gladieux P."/>
            <person name="Thoren M.H."/>
            <person name="Johannesson H."/>
        </authorList>
    </citation>
    <scope>NUCLEOTIDE SEQUENCE</scope>
    <source>
        <strain evidence="2">CBS 540.89</strain>
    </source>
</reference>
<evidence type="ECO:0000313" key="3">
    <source>
        <dbReference type="Proteomes" id="UP001172159"/>
    </source>
</evidence>